<proteinExistence type="predicted"/>
<name>A0ABD0VDJ5_DENTH</name>
<feature type="domain" description="Yippee" evidence="2">
    <location>
        <begin position="1"/>
        <end position="62"/>
    </location>
</feature>
<dbReference type="Proteomes" id="UP001552299">
    <property type="component" value="Unassembled WGS sequence"/>
</dbReference>
<feature type="compositionally biased region" description="Low complexity" evidence="1">
    <location>
        <begin position="68"/>
        <end position="79"/>
    </location>
</feature>
<organism evidence="3 4">
    <name type="scientific">Dendrobium thyrsiflorum</name>
    <name type="common">Pinecone-like raceme dendrobium</name>
    <name type="synonym">Orchid</name>
    <dbReference type="NCBI Taxonomy" id="117978"/>
    <lineage>
        <taxon>Eukaryota</taxon>
        <taxon>Viridiplantae</taxon>
        <taxon>Streptophyta</taxon>
        <taxon>Embryophyta</taxon>
        <taxon>Tracheophyta</taxon>
        <taxon>Spermatophyta</taxon>
        <taxon>Magnoliopsida</taxon>
        <taxon>Liliopsida</taxon>
        <taxon>Asparagales</taxon>
        <taxon>Orchidaceae</taxon>
        <taxon>Epidendroideae</taxon>
        <taxon>Malaxideae</taxon>
        <taxon>Dendrobiinae</taxon>
        <taxon>Dendrobium</taxon>
    </lineage>
</organism>
<comment type="caution">
    <text evidence="3">The sequence shown here is derived from an EMBL/GenBank/DDBJ whole genome shotgun (WGS) entry which is preliminary data.</text>
</comment>
<dbReference type="AlphaFoldDB" id="A0ABD0VDJ5"/>
<accession>A0ABD0VDJ5</accession>
<feature type="region of interest" description="Disordered" evidence="1">
    <location>
        <begin position="67"/>
        <end position="98"/>
    </location>
</feature>
<evidence type="ECO:0000256" key="1">
    <source>
        <dbReference type="SAM" id="MobiDB-lite"/>
    </source>
</evidence>
<evidence type="ECO:0000313" key="4">
    <source>
        <dbReference type="Proteomes" id="UP001552299"/>
    </source>
</evidence>
<protein>
    <recommendedName>
        <fullName evidence="2">Yippee domain-containing protein</fullName>
    </recommendedName>
</protein>
<keyword evidence="4" id="KW-1185">Reference proteome</keyword>
<sequence>MNIVVGPKEDRQLMTGLHTIADIYCSDCREDLGWKYEKAYEESQNYKKGFDAIGEHTGDDHDRNIMVPFGGKPPGSKSPGRNRLPTMPFGDKTVGATPVSYPTVLEKSAYRRSAGPSRTPKKRLLDHPLRRQHRDALPPTTLTKTCIGGRFVAQQASKMSSRGFRVQGIIPA</sequence>
<dbReference type="PANTHER" id="PTHR13848">
    <property type="entry name" value="PROTEIN YIPPEE-LIKE CG15309-RELATED"/>
    <property type="match status" value="1"/>
</dbReference>
<gene>
    <name evidence="3" type="ORF">M5K25_009732</name>
</gene>
<dbReference type="InterPro" id="IPR039058">
    <property type="entry name" value="Yippee_fam"/>
</dbReference>
<dbReference type="PROSITE" id="PS51792">
    <property type="entry name" value="YIPPEE"/>
    <property type="match status" value="1"/>
</dbReference>
<evidence type="ECO:0000313" key="3">
    <source>
        <dbReference type="EMBL" id="KAL0920587.1"/>
    </source>
</evidence>
<feature type="region of interest" description="Disordered" evidence="1">
    <location>
        <begin position="110"/>
        <end position="140"/>
    </location>
</feature>
<reference evidence="3 4" key="1">
    <citation type="journal article" date="2024" name="Plant Biotechnol. J.">
        <title>Dendrobium thyrsiflorum genome and its molecular insights into genes involved in important horticultural traits.</title>
        <authorList>
            <person name="Chen B."/>
            <person name="Wang J.Y."/>
            <person name="Zheng P.J."/>
            <person name="Li K.L."/>
            <person name="Liang Y.M."/>
            <person name="Chen X.F."/>
            <person name="Zhang C."/>
            <person name="Zhao X."/>
            <person name="He X."/>
            <person name="Zhang G.Q."/>
            <person name="Liu Z.J."/>
            <person name="Xu Q."/>
        </authorList>
    </citation>
    <scope>NUCLEOTIDE SEQUENCE [LARGE SCALE GENOMIC DNA]</scope>
    <source>
        <strain evidence="3">GZMU011</strain>
    </source>
</reference>
<evidence type="ECO:0000259" key="2">
    <source>
        <dbReference type="PROSITE" id="PS51792"/>
    </source>
</evidence>
<dbReference type="EMBL" id="JANQDX010000008">
    <property type="protein sequence ID" value="KAL0920587.1"/>
    <property type="molecule type" value="Genomic_DNA"/>
</dbReference>
<dbReference type="InterPro" id="IPR034751">
    <property type="entry name" value="Yippee"/>
</dbReference>